<feature type="domain" description="Cytidyltransferase-like" evidence="1">
    <location>
        <begin position="37"/>
        <end position="60"/>
    </location>
</feature>
<dbReference type="eggNOG" id="ENOG502QTA1">
    <property type="taxonomic scope" value="Eukaryota"/>
</dbReference>
<dbReference type="GO" id="GO:0000309">
    <property type="term" value="F:nicotinamide-nucleotide adenylyltransferase activity"/>
    <property type="evidence" value="ECO:0007669"/>
    <property type="project" value="TreeGrafter"/>
</dbReference>
<dbReference type="OrthoDB" id="5591297at2759"/>
<dbReference type="Proteomes" id="UP000002729">
    <property type="component" value="Unassembled WGS sequence"/>
</dbReference>
<reference evidence="2 3" key="1">
    <citation type="journal article" date="2011" name="Proc. Natl. Acad. Sci. U.S.A.">
        <title>Niche of harmful alga Aureococcus anophagefferens revealed through ecogenomics.</title>
        <authorList>
            <person name="Gobler C.J."/>
            <person name="Berry D.L."/>
            <person name="Dyhrman S.T."/>
            <person name="Wilhelm S.W."/>
            <person name="Salamov A."/>
            <person name="Lobanov A.V."/>
            <person name="Zhang Y."/>
            <person name="Collier J.L."/>
            <person name="Wurch L.L."/>
            <person name="Kustka A.B."/>
            <person name="Dill B.D."/>
            <person name="Shah M."/>
            <person name="VerBerkmoes N.C."/>
            <person name="Kuo A."/>
            <person name="Terry A."/>
            <person name="Pangilinan J."/>
            <person name="Lindquist E.A."/>
            <person name="Lucas S."/>
            <person name="Paulsen I.T."/>
            <person name="Hattenrath-Lehmann T.K."/>
            <person name="Talmage S.C."/>
            <person name="Walker E.A."/>
            <person name="Koch F."/>
            <person name="Burson A.M."/>
            <person name="Marcoval M.A."/>
            <person name="Tang Y.Z."/>
            <person name="Lecleir G.R."/>
            <person name="Coyne K.J."/>
            <person name="Berg G.M."/>
            <person name="Bertrand E.M."/>
            <person name="Saito M.A."/>
            <person name="Gladyshev V.N."/>
            <person name="Grigoriev I.V."/>
        </authorList>
    </citation>
    <scope>NUCLEOTIDE SEQUENCE [LARGE SCALE GENOMIC DNA]</scope>
    <source>
        <strain evidence="3">CCMP 1984</strain>
    </source>
</reference>
<dbReference type="InterPro" id="IPR004821">
    <property type="entry name" value="Cyt_trans-like"/>
</dbReference>
<dbReference type="GO" id="GO:0005737">
    <property type="term" value="C:cytoplasm"/>
    <property type="evidence" value="ECO:0007669"/>
    <property type="project" value="TreeGrafter"/>
</dbReference>
<dbReference type="AlphaFoldDB" id="F0XY99"/>
<dbReference type="Pfam" id="PF01467">
    <property type="entry name" value="CTP_transf_like"/>
    <property type="match status" value="1"/>
</dbReference>
<sequence>MALVGRFLARELELVVVSAGGEASSALPRPAAGRLLVFPGSFDPLHEGHTRLAAAAAEAVAARDGGAAPTLLYEISLANADKGAVDADAAGRRLAQFEGVSAVALTRRALYVDKSELLGPCDFVVGADTATRILDAKYYGGRRGLEEALDTLRDRDCGFVVAGRLDKRENFVQTHAAIAGAPDAYRDMFLEIAHFRHDLSSTELRAKAAAEAARG</sequence>
<protein>
    <recommendedName>
        <fullName evidence="1">Cytidyltransferase-like domain-containing protein</fullName>
    </recommendedName>
</protein>
<dbReference type="SUPFAM" id="SSF52374">
    <property type="entry name" value="Nucleotidylyl transferase"/>
    <property type="match status" value="1"/>
</dbReference>
<evidence type="ECO:0000313" key="2">
    <source>
        <dbReference type="EMBL" id="EGB12080.1"/>
    </source>
</evidence>
<dbReference type="InParanoid" id="F0XY99"/>
<gene>
    <name evidence="2" type="ORF">AURANDRAFT_61408</name>
</gene>
<dbReference type="EMBL" id="GL833121">
    <property type="protein sequence ID" value="EGB12080.1"/>
    <property type="molecule type" value="Genomic_DNA"/>
</dbReference>
<dbReference type="GO" id="GO:0016887">
    <property type="term" value="F:ATP hydrolysis activity"/>
    <property type="evidence" value="ECO:0007669"/>
    <property type="project" value="TreeGrafter"/>
</dbReference>
<evidence type="ECO:0000313" key="3">
    <source>
        <dbReference type="Proteomes" id="UP000002729"/>
    </source>
</evidence>
<evidence type="ECO:0000259" key="1">
    <source>
        <dbReference type="Pfam" id="PF01467"/>
    </source>
</evidence>
<dbReference type="PANTHER" id="PTHR31285">
    <property type="entry name" value="NICOTINAMIDE MONONUCLEOTIDE ADENYLYLTRANSFERASE"/>
    <property type="match status" value="1"/>
</dbReference>
<proteinExistence type="predicted"/>
<dbReference type="GeneID" id="20223459"/>
<keyword evidence="3" id="KW-1185">Reference proteome</keyword>
<dbReference type="KEGG" id="aaf:AURANDRAFT_61408"/>
<dbReference type="GO" id="GO:0005634">
    <property type="term" value="C:nucleus"/>
    <property type="evidence" value="ECO:0007669"/>
    <property type="project" value="TreeGrafter"/>
</dbReference>
<dbReference type="InterPro" id="IPR014729">
    <property type="entry name" value="Rossmann-like_a/b/a_fold"/>
</dbReference>
<name>F0XY99_AURAN</name>
<dbReference type="PANTHER" id="PTHR31285:SF0">
    <property type="entry name" value="NICOTINAMIDE MONONUCLEOTIDE ADENYLYLTRANSFERASE"/>
    <property type="match status" value="1"/>
</dbReference>
<accession>F0XY99</accession>
<dbReference type="RefSeq" id="XP_009033174.1">
    <property type="nucleotide sequence ID" value="XM_009034926.1"/>
</dbReference>
<dbReference type="OMA" id="EIAHFRH"/>
<organism evidence="3">
    <name type="scientific">Aureococcus anophagefferens</name>
    <name type="common">Harmful bloom alga</name>
    <dbReference type="NCBI Taxonomy" id="44056"/>
    <lineage>
        <taxon>Eukaryota</taxon>
        <taxon>Sar</taxon>
        <taxon>Stramenopiles</taxon>
        <taxon>Ochrophyta</taxon>
        <taxon>Pelagophyceae</taxon>
        <taxon>Pelagomonadales</taxon>
        <taxon>Pelagomonadaceae</taxon>
        <taxon>Aureococcus</taxon>
    </lineage>
</organism>
<dbReference type="Gene3D" id="3.40.50.620">
    <property type="entry name" value="HUPs"/>
    <property type="match status" value="1"/>
</dbReference>